<proteinExistence type="predicted"/>
<reference evidence="1 2" key="1">
    <citation type="submission" date="2015-12" db="EMBL/GenBank/DDBJ databases">
        <title>Phylogenomics in the description of a new species in the Pseudomonas syringae group.</title>
        <authorList>
            <person name="Busquets A."/>
            <person name="Gomila M."/>
            <person name="Beiki F."/>
            <person name="Rahimian H."/>
            <person name="Mulet M."/>
            <person name="Sanchez D."/>
            <person name="Garcia-Valdes E."/>
            <person name="Lalucat J."/>
        </authorList>
    </citation>
    <scope>NUCLEOTIDE SEQUENCE [LARGE SCALE GENOMIC DNA]</scope>
    <source>
        <strain evidence="1 2">S25</strain>
    </source>
</reference>
<organism evidence="1 2">
    <name type="scientific">Pseudomonas maioricensis</name>
    <dbReference type="NCBI Taxonomy" id="1766623"/>
    <lineage>
        <taxon>Bacteria</taxon>
        <taxon>Pseudomonadati</taxon>
        <taxon>Pseudomonadota</taxon>
        <taxon>Gammaproteobacteria</taxon>
        <taxon>Pseudomonadales</taxon>
        <taxon>Pseudomonadaceae</taxon>
        <taxon>Pseudomonas</taxon>
    </lineage>
</organism>
<sequence>MANEDTGISKSFYGELSLASDDSKVNFSSVVWTTAPVGGIDFPGSSEDSRGYSLEFLEYMTVNTFEHYAENFYFKYSPLLFPDAER</sequence>
<dbReference type="Proteomes" id="UP001320513">
    <property type="component" value="Unassembled WGS sequence"/>
</dbReference>
<keyword evidence="2" id="KW-1185">Reference proteome</keyword>
<protein>
    <submittedName>
        <fullName evidence="1">Uncharacterized protein</fullName>
    </submittedName>
</protein>
<evidence type="ECO:0000313" key="1">
    <source>
        <dbReference type="EMBL" id="MCI8209144.1"/>
    </source>
</evidence>
<name>A0ABS9ZEU9_9PSED</name>
<evidence type="ECO:0000313" key="2">
    <source>
        <dbReference type="Proteomes" id="UP001320513"/>
    </source>
</evidence>
<gene>
    <name evidence="1" type="ORF">AUC61_06315</name>
</gene>
<accession>A0ABS9ZEU9</accession>
<dbReference type="EMBL" id="LOHG01000003">
    <property type="protein sequence ID" value="MCI8209144.1"/>
    <property type="molecule type" value="Genomic_DNA"/>
</dbReference>
<comment type="caution">
    <text evidence="1">The sequence shown here is derived from an EMBL/GenBank/DDBJ whole genome shotgun (WGS) entry which is preliminary data.</text>
</comment>